<sequence length="679" mass="74434">MFSKILIANRGEIACRVIKTAKKLGIQTVAVYSDADALAQHVQLADEAVYLGASPAKDSYLVIDKVIAAAKTTGADAIHPGYGFLSENADFADECDSAGIKFIGPSGNAIASMGSKSRAKALMEEAGVPLVPGYHGDIQDPAVLKQHAIDIGFPVLIKASAGGGGKGMRIVTSQHEFEDALDAAKREAMNGFGDDHVLLERYILQPRHVEIQVFCDQFGQGVFLFERDCSIQRRHQKVIEEAPAPGVSETLRTQMGEAALKAAHAIGYEGAGTVEFLLDASGDFYFMEMNTRLQVEHPVTEFITGIDLVDWQLRIADGAQIPLTQDQLSIKGHAIEVRLYAEDPDNNFLPSVGKIQHLQFPKQSHVPWARIDAGVVSGDDVSVFYDPMVAKIIAWGEDRRQALMRIKSLLLNTYVVGPETNRDYLLRLLNVTAFARAELSTHFIEEHQPALAASPQSSLDLALAVAAAWWVDSRAKTSPFPAGWRMNALPSEELTLRFEQANYPLQLTSNKAQSYQVARVGRGHQVRFDKGEGYDHYALVNGRKIPVHIYLDRKTSGLGDHTMMLFIEEQRFVFELAQPDFGLEEDQHDTHGVVAPMHGNVVSVLVAEGEAVTKGQPLVVMEAMKMEHTLTAPHDGVVGQVVYKSGDQVEEGTALLEVEADDIEARVIEGHRRQSEVVE</sequence>
<dbReference type="Proteomes" id="UP001501565">
    <property type="component" value="Unassembled WGS sequence"/>
</dbReference>
<dbReference type="PROSITE" id="PS50979">
    <property type="entry name" value="BC"/>
    <property type="match status" value="1"/>
</dbReference>
<dbReference type="InterPro" id="IPR001882">
    <property type="entry name" value="Biotin_BS"/>
</dbReference>
<dbReference type="PROSITE" id="PS00866">
    <property type="entry name" value="CPSASE_1"/>
    <property type="match status" value="1"/>
</dbReference>
<feature type="domain" description="Biotin carboxylation" evidence="9">
    <location>
        <begin position="1"/>
        <end position="449"/>
    </location>
</feature>
<keyword evidence="4 6" id="KW-0067">ATP-binding</keyword>
<dbReference type="Gene3D" id="2.40.50.100">
    <property type="match status" value="1"/>
</dbReference>
<dbReference type="InterPro" id="IPR011761">
    <property type="entry name" value="ATP-grasp"/>
</dbReference>
<dbReference type="SUPFAM" id="SSF51246">
    <property type="entry name" value="Rudiment single hybrid motif"/>
    <property type="match status" value="1"/>
</dbReference>
<dbReference type="InterPro" id="IPR050856">
    <property type="entry name" value="Biotin_carboxylase_complex"/>
</dbReference>
<dbReference type="InterPro" id="IPR005479">
    <property type="entry name" value="CPAse_ATP-bd"/>
</dbReference>
<dbReference type="Gene3D" id="3.30.470.20">
    <property type="entry name" value="ATP-grasp fold, B domain"/>
    <property type="match status" value="1"/>
</dbReference>
<dbReference type="RefSeq" id="WP_344798292.1">
    <property type="nucleotide sequence ID" value="NZ_BAABBN010000007.1"/>
</dbReference>
<keyword evidence="3 6" id="KW-0547">Nucleotide-binding</keyword>
<organism evidence="10 11">
    <name type="scientific">Litoribacillus peritrichatus</name>
    <dbReference type="NCBI Taxonomy" id="718191"/>
    <lineage>
        <taxon>Bacteria</taxon>
        <taxon>Pseudomonadati</taxon>
        <taxon>Pseudomonadota</taxon>
        <taxon>Gammaproteobacteria</taxon>
        <taxon>Oceanospirillales</taxon>
        <taxon>Oceanospirillaceae</taxon>
        <taxon>Litoribacillus</taxon>
    </lineage>
</organism>
<dbReference type="SMART" id="SM01209">
    <property type="entry name" value="GARS_A"/>
    <property type="match status" value="1"/>
</dbReference>
<dbReference type="PROSITE" id="PS50975">
    <property type="entry name" value="ATP_GRASP"/>
    <property type="match status" value="1"/>
</dbReference>
<keyword evidence="2" id="KW-0436">Ligase</keyword>
<dbReference type="InterPro" id="IPR005482">
    <property type="entry name" value="Biotin_COase_C"/>
</dbReference>
<dbReference type="InterPro" id="IPR011054">
    <property type="entry name" value="Rudment_hybrid_motif"/>
</dbReference>
<evidence type="ECO:0000313" key="11">
    <source>
        <dbReference type="Proteomes" id="UP001501565"/>
    </source>
</evidence>
<evidence type="ECO:0000313" key="10">
    <source>
        <dbReference type="EMBL" id="GAA3924832.1"/>
    </source>
</evidence>
<dbReference type="SUPFAM" id="SSF52440">
    <property type="entry name" value="PreATP-grasp domain"/>
    <property type="match status" value="1"/>
</dbReference>
<dbReference type="SUPFAM" id="SSF56059">
    <property type="entry name" value="Glutathione synthetase ATP-binding domain-like"/>
    <property type="match status" value="1"/>
</dbReference>
<evidence type="ECO:0000259" key="7">
    <source>
        <dbReference type="PROSITE" id="PS50968"/>
    </source>
</evidence>
<evidence type="ECO:0000256" key="3">
    <source>
        <dbReference type="ARBA" id="ARBA00022741"/>
    </source>
</evidence>
<evidence type="ECO:0000256" key="6">
    <source>
        <dbReference type="PROSITE-ProRule" id="PRU00409"/>
    </source>
</evidence>
<dbReference type="PROSITE" id="PS00867">
    <property type="entry name" value="CPSASE_2"/>
    <property type="match status" value="1"/>
</dbReference>
<dbReference type="InterPro" id="IPR011764">
    <property type="entry name" value="Biotin_carboxylation_dom"/>
</dbReference>
<gene>
    <name evidence="10" type="ORF">GCM10022277_20860</name>
</gene>
<dbReference type="PROSITE" id="PS50968">
    <property type="entry name" value="BIOTINYL_LIPOYL"/>
    <property type="match status" value="1"/>
</dbReference>
<comment type="cofactor">
    <cofactor evidence="1">
        <name>biotin</name>
        <dbReference type="ChEBI" id="CHEBI:57586"/>
    </cofactor>
</comment>
<evidence type="ECO:0000256" key="2">
    <source>
        <dbReference type="ARBA" id="ARBA00022598"/>
    </source>
</evidence>
<dbReference type="CDD" id="cd06850">
    <property type="entry name" value="biotinyl_domain"/>
    <property type="match status" value="1"/>
</dbReference>
<evidence type="ECO:0000259" key="8">
    <source>
        <dbReference type="PROSITE" id="PS50975"/>
    </source>
</evidence>
<dbReference type="InterPro" id="IPR016185">
    <property type="entry name" value="PreATP-grasp_dom_sf"/>
</dbReference>
<protein>
    <submittedName>
        <fullName evidence="10">Acetyl/propionyl/methylcrotonyl-CoA carboxylase subunit alpha</fullName>
    </submittedName>
</protein>
<evidence type="ECO:0000259" key="9">
    <source>
        <dbReference type="PROSITE" id="PS50979"/>
    </source>
</evidence>
<keyword evidence="11" id="KW-1185">Reference proteome</keyword>
<dbReference type="Pfam" id="PF00364">
    <property type="entry name" value="Biotin_lipoyl"/>
    <property type="match status" value="1"/>
</dbReference>
<dbReference type="Gene3D" id="3.30.700.40">
    <property type="match status" value="1"/>
</dbReference>
<feature type="domain" description="Lipoyl-binding" evidence="7">
    <location>
        <begin position="584"/>
        <end position="659"/>
    </location>
</feature>
<dbReference type="InterPro" id="IPR011053">
    <property type="entry name" value="Single_hybrid_motif"/>
</dbReference>
<dbReference type="Pfam" id="PF02785">
    <property type="entry name" value="Biotin_carb_C"/>
    <property type="match status" value="1"/>
</dbReference>
<dbReference type="PANTHER" id="PTHR18866:SF33">
    <property type="entry name" value="METHYLCROTONOYL-COA CARBOXYLASE SUBUNIT ALPHA, MITOCHONDRIAL-RELATED"/>
    <property type="match status" value="1"/>
</dbReference>
<reference evidence="11" key="1">
    <citation type="journal article" date="2019" name="Int. J. Syst. Evol. Microbiol.">
        <title>The Global Catalogue of Microorganisms (GCM) 10K type strain sequencing project: providing services to taxonomists for standard genome sequencing and annotation.</title>
        <authorList>
            <consortium name="The Broad Institute Genomics Platform"/>
            <consortium name="The Broad Institute Genome Sequencing Center for Infectious Disease"/>
            <person name="Wu L."/>
            <person name="Ma J."/>
        </authorList>
    </citation>
    <scope>NUCLEOTIDE SEQUENCE [LARGE SCALE GENOMIC DNA]</scope>
    <source>
        <strain evidence="11">JCM 17551</strain>
    </source>
</reference>
<evidence type="ECO:0000256" key="5">
    <source>
        <dbReference type="ARBA" id="ARBA00023267"/>
    </source>
</evidence>
<dbReference type="Pfam" id="PF02786">
    <property type="entry name" value="CPSase_L_D2"/>
    <property type="match status" value="1"/>
</dbReference>
<dbReference type="SMART" id="SM00878">
    <property type="entry name" value="Biotin_carb_C"/>
    <property type="match status" value="1"/>
</dbReference>
<accession>A0ABP7MJM4</accession>
<name>A0ABP7MJM4_9GAMM</name>
<dbReference type="InterPro" id="IPR005481">
    <property type="entry name" value="BC-like_N"/>
</dbReference>
<dbReference type="SUPFAM" id="SSF51230">
    <property type="entry name" value="Single hybrid motif"/>
    <property type="match status" value="1"/>
</dbReference>
<comment type="caution">
    <text evidence="10">The sequence shown here is derived from an EMBL/GenBank/DDBJ whole genome shotgun (WGS) entry which is preliminary data.</text>
</comment>
<dbReference type="InterPro" id="IPR000089">
    <property type="entry name" value="Biotin_lipoyl"/>
</dbReference>
<dbReference type="PANTHER" id="PTHR18866">
    <property type="entry name" value="CARBOXYLASE:PYRUVATE/ACETYL-COA/PROPIONYL-COA CARBOXYLASE"/>
    <property type="match status" value="1"/>
</dbReference>
<dbReference type="Pfam" id="PF00289">
    <property type="entry name" value="Biotin_carb_N"/>
    <property type="match status" value="1"/>
</dbReference>
<evidence type="ECO:0000256" key="1">
    <source>
        <dbReference type="ARBA" id="ARBA00001953"/>
    </source>
</evidence>
<evidence type="ECO:0000256" key="4">
    <source>
        <dbReference type="ARBA" id="ARBA00022840"/>
    </source>
</evidence>
<keyword evidence="5" id="KW-0092">Biotin</keyword>
<feature type="domain" description="ATP-grasp" evidence="8">
    <location>
        <begin position="120"/>
        <end position="317"/>
    </location>
</feature>
<proteinExistence type="predicted"/>
<dbReference type="PROSITE" id="PS00188">
    <property type="entry name" value="BIOTIN"/>
    <property type="match status" value="1"/>
</dbReference>
<dbReference type="EMBL" id="BAABBN010000007">
    <property type="protein sequence ID" value="GAA3924832.1"/>
    <property type="molecule type" value="Genomic_DNA"/>
</dbReference>
<dbReference type="NCBIfam" id="NF006367">
    <property type="entry name" value="PRK08591.1"/>
    <property type="match status" value="1"/>
</dbReference>